<dbReference type="HOGENOM" id="CLU_041450_1_0_1"/>
<dbReference type="OrthoDB" id="3018573at2759"/>
<evidence type="ECO:0000313" key="2">
    <source>
        <dbReference type="EMBL" id="KIM41793.1"/>
    </source>
</evidence>
<evidence type="ECO:0000256" key="1">
    <source>
        <dbReference type="SAM" id="MobiDB-lite"/>
    </source>
</evidence>
<feature type="region of interest" description="Disordered" evidence="1">
    <location>
        <begin position="1"/>
        <end position="40"/>
    </location>
</feature>
<feature type="region of interest" description="Disordered" evidence="1">
    <location>
        <begin position="130"/>
        <end position="149"/>
    </location>
</feature>
<keyword evidence="3" id="KW-1185">Reference proteome</keyword>
<organism evidence="2 3">
    <name type="scientific">Hebeloma cylindrosporum</name>
    <dbReference type="NCBI Taxonomy" id="76867"/>
    <lineage>
        <taxon>Eukaryota</taxon>
        <taxon>Fungi</taxon>
        <taxon>Dikarya</taxon>
        <taxon>Basidiomycota</taxon>
        <taxon>Agaricomycotina</taxon>
        <taxon>Agaricomycetes</taxon>
        <taxon>Agaricomycetidae</taxon>
        <taxon>Agaricales</taxon>
        <taxon>Agaricineae</taxon>
        <taxon>Hymenogastraceae</taxon>
        <taxon>Hebeloma</taxon>
    </lineage>
</organism>
<dbReference type="Proteomes" id="UP000053424">
    <property type="component" value="Unassembled WGS sequence"/>
</dbReference>
<dbReference type="AlphaFoldDB" id="A0A0C2XVW6"/>
<reference evidence="3" key="2">
    <citation type="submission" date="2015-01" db="EMBL/GenBank/DDBJ databases">
        <title>Evolutionary Origins and Diversification of the Mycorrhizal Mutualists.</title>
        <authorList>
            <consortium name="DOE Joint Genome Institute"/>
            <consortium name="Mycorrhizal Genomics Consortium"/>
            <person name="Kohler A."/>
            <person name="Kuo A."/>
            <person name="Nagy L.G."/>
            <person name="Floudas D."/>
            <person name="Copeland A."/>
            <person name="Barry K.W."/>
            <person name="Cichocki N."/>
            <person name="Veneault-Fourrey C."/>
            <person name="LaButti K."/>
            <person name="Lindquist E.A."/>
            <person name="Lipzen A."/>
            <person name="Lundell T."/>
            <person name="Morin E."/>
            <person name="Murat C."/>
            <person name="Riley R."/>
            <person name="Ohm R."/>
            <person name="Sun H."/>
            <person name="Tunlid A."/>
            <person name="Henrissat B."/>
            <person name="Grigoriev I.V."/>
            <person name="Hibbett D.S."/>
            <person name="Martin F."/>
        </authorList>
    </citation>
    <scope>NUCLEOTIDE SEQUENCE [LARGE SCALE GENOMIC DNA]</scope>
    <source>
        <strain evidence="3">h7</strain>
    </source>
</reference>
<sequence length="263" mass="29308">MVQNDNIGAGPAAPPPAPQDPQPPPRDPQAPRPPRTHTSPTIIKMLKSMSLASILQKNKKIEAENDARALKALEHEQDPVAHPDPGSEQASLITIEAEDFNRLRIPSFLTSFRDWIYPSLAKLLADEELKDREEKQKRKTPSDDKLSPEELRISKRRCMDGTTLVERVIGAFMPVDFANSLFETELHVAVPLPFFLNKNLRVLIDEASTLPTIKSNPLPGESKGIHILDIEKLVGTVRKRTLTHLQPMDRSRAQYVQVSTGAG</sequence>
<protein>
    <submittedName>
        <fullName evidence="2">Uncharacterized protein</fullName>
    </submittedName>
</protein>
<dbReference type="EMBL" id="KN831779">
    <property type="protein sequence ID" value="KIM41793.1"/>
    <property type="molecule type" value="Genomic_DNA"/>
</dbReference>
<gene>
    <name evidence="2" type="ORF">M413DRAFT_71166</name>
</gene>
<feature type="compositionally biased region" description="Pro residues" evidence="1">
    <location>
        <begin position="12"/>
        <end position="33"/>
    </location>
</feature>
<name>A0A0C2XVW6_HEBCY</name>
<proteinExistence type="predicted"/>
<dbReference type="STRING" id="686832.A0A0C2XVW6"/>
<evidence type="ECO:0000313" key="3">
    <source>
        <dbReference type="Proteomes" id="UP000053424"/>
    </source>
</evidence>
<reference evidence="2 3" key="1">
    <citation type="submission" date="2014-04" db="EMBL/GenBank/DDBJ databases">
        <authorList>
            <consortium name="DOE Joint Genome Institute"/>
            <person name="Kuo A."/>
            <person name="Gay G."/>
            <person name="Dore J."/>
            <person name="Kohler A."/>
            <person name="Nagy L.G."/>
            <person name="Floudas D."/>
            <person name="Copeland A."/>
            <person name="Barry K.W."/>
            <person name="Cichocki N."/>
            <person name="Veneault-Fourrey C."/>
            <person name="LaButti K."/>
            <person name="Lindquist E.A."/>
            <person name="Lipzen A."/>
            <person name="Lundell T."/>
            <person name="Morin E."/>
            <person name="Murat C."/>
            <person name="Sun H."/>
            <person name="Tunlid A."/>
            <person name="Henrissat B."/>
            <person name="Grigoriev I.V."/>
            <person name="Hibbett D.S."/>
            <person name="Martin F."/>
            <person name="Nordberg H.P."/>
            <person name="Cantor M.N."/>
            <person name="Hua S.X."/>
        </authorList>
    </citation>
    <scope>NUCLEOTIDE SEQUENCE [LARGE SCALE GENOMIC DNA]</scope>
    <source>
        <strain evidence="3">h7</strain>
    </source>
</reference>
<accession>A0A0C2XVW6</accession>